<keyword evidence="6" id="KW-0274">FAD</keyword>
<proteinExistence type="inferred from homology"/>
<evidence type="ECO:0000256" key="7">
    <source>
        <dbReference type="ARBA" id="ARBA00022857"/>
    </source>
</evidence>
<dbReference type="PANTHER" id="PTHR43539:SF9">
    <property type="entry name" value="INDOLE-3-PYRUVATE MONOOXYGENASE YUCCA11-RELATED"/>
    <property type="match status" value="1"/>
</dbReference>
<evidence type="ECO:0000313" key="13">
    <source>
        <dbReference type="RefSeq" id="XP_038979618.1"/>
    </source>
</evidence>
<dbReference type="InterPro" id="IPR025700">
    <property type="entry name" value="Lys/Orn_oxygenase"/>
</dbReference>
<keyword evidence="8" id="KW-0560">Oxidoreductase</keyword>
<evidence type="ECO:0000256" key="11">
    <source>
        <dbReference type="ARBA" id="ARBA00049248"/>
    </source>
</evidence>
<comment type="cofactor">
    <cofactor evidence="1">
        <name>FAD</name>
        <dbReference type="ChEBI" id="CHEBI:57692"/>
    </cofactor>
</comment>
<evidence type="ECO:0000256" key="5">
    <source>
        <dbReference type="ARBA" id="ARBA00022630"/>
    </source>
</evidence>
<evidence type="ECO:0000313" key="12">
    <source>
        <dbReference type="Proteomes" id="UP000228380"/>
    </source>
</evidence>
<reference evidence="13" key="2">
    <citation type="submission" date="2025-08" db="UniProtKB">
        <authorList>
            <consortium name="RefSeq"/>
        </authorList>
    </citation>
    <scope>IDENTIFICATION</scope>
    <source>
        <tissue evidence="13">Young leaves</tissue>
    </source>
</reference>
<reference evidence="12" key="1">
    <citation type="journal article" date="2019" name="Nat. Commun.">
        <title>Genome-wide association mapping of date palm fruit traits.</title>
        <authorList>
            <person name="Hazzouri K.M."/>
            <person name="Gros-Balthazard M."/>
            <person name="Flowers J.M."/>
            <person name="Copetti D."/>
            <person name="Lemansour A."/>
            <person name="Lebrun M."/>
            <person name="Masmoudi K."/>
            <person name="Ferrand S."/>
            <person name="Dhar M.I."/>
            <person name="Fresquez Z.A."/>
            <person name="Rosas U."/>
            <person name="Zhang J."/>
            <person name="Talag J."/>
            <person name="Lee S."/>
            <person name="Kudrna D."/>
            <person name="Powell R.F."/>
            <person name="Leitch I.J."/>
            <person name="Krueger R.R."/>
            <person name="Wing R.A."/>
            <person name="Amiri K.M.A."/>
            <person name="Purugganan M.D."/>
        </authorList>
    </citation>
    <scope>NUCLEOTIDE SEQUENCE [LARGE SCALE GENOMIC DNA]</scope>
    <source>
        <strain evidence="12">cv. Khalas</strain>
    </source>
</reference>
<evidence type="ECO:0000256" key="4">
    <source>
        <dbReference type="ARBA" id="ARBA00009183"/>
    </source>
</evidence>
<comment type="catalytic activity">
    <reaction evidence="11">
        <text>L-ornithine + NADH + O2 = N(5)-hydroxy-L-ornithine + NAD(+) + H2O</text>
        <dbReference type="Rhea" id="RHEA:41512"/>
        <dbReference type="ChEBI" id="CHEBI:15377"/>
        <dbReference type="ChEBI" id="CHEBI:15379"/>
        <dbReference type="ChEBI" id="CHEBI:46911"/>
        <dbReference type="ChEBI" id="CHEBI:57540"/>
        <dbReference type="ChEBI" id="CHEBI:57945"/>
        <dbReference type="ChEBI" id="CHEBI:78275"/>
        <dbReference type="EC" id="1.14.13.196"/>
    </reaction>
</comment>
<evidence type="ECO:0000256" key="10">
    <source>
        <dbReference type="ARBA" id="ARBA00047707"/>
    </source>
</evidence>
<dbReference type="GO" id="GO:0103075">
    <property type="term" value="F:indole-3-pyruvate monooxygenase activity"/>
    <property type="evidence" value="ECO:0007669"/>
    <property type="project" value="UniProtKB-EC"/>
</dbReference>
<dbReference type="Gene3D" id="3.50.50.60">
    <property type="entry name" value="FAD/NAD(P)-binding domain"/>
    <property type="match status" value="1"/>
</dbReference>
<dbReference type="AlphaFoldDB" id="A0A8B9A6W1"/>
<dbReference type="Pfam" id="PF13434">
    <property type="entry name" value="Lys_Orn_oxgnase"/>
    <property type="match status" value="1"/>
</dbReference>
<dbReference type="InterPro" id="IPR036188">
    <property type="entry name" value="FAD/NAD-bd_sf"/>
</dbReference>
<gene>
    <name evidence="13" type="primary">LOC103695463</name>
</gene>
<dbReference type="InterPro" id="IPR050982">
    <property type="entry name" value="Auxin_biosynth/cation_transpt"/>
</dbReference>
<dbReference type="Proteomes" id="UP000228380">
    <property type="component" value="Chromosome 2"/>
</dbReference>
<dbReference type="SUPFAM" id="SSF51905">
    <property type="entry name" value="FAD/NAD(P)-binding domain"/>
    <property type="match status" value="1"/>
</dbReference>
<keyword evidence="7" id="KW-0521">NADP</keyword>
<dbReference type="RefSeq" id="XP_038979618.1">
    <property type="nucleotide sequence ID" value="XM_039123690.1"/>
</dbReference>
<evidence type="ECO:0000256" key="8">
    <source>
        <dbReference type="ARBA" id="ARBA00023002"/>
    </source>
</evidence>
<dbReference type="PANTHER" id="PTHR43539">
    <property type="entry name" value="FLAVIN-BINDING MONOOXYGENASE-LIKE PROTEIN (AFU_ORTHOLOGUE AFUA_4G09220)"/>
    <property type="match status" value="1"/>
</dbReference>
<comment type="similarity">
    <text evidence="3">Belongs to the lysine N(6)-hydroxylase/L-ornithine N(5)-oxygenase family.</text>
</comment>
<evidence type="ECO:0000256" key="1">
    <source>
        <dbReference type="ARBA" id="ARBA00001974"/>
    </source>
</evidence>
<name>A0A8B9A6W1_PHODC</name>
<keyword evidence="12" id="KW-1185">Reference proteome</keyword>
<organism evidence="12 13">
    <name type="scientific">Phoenix dactylifera</name>
    <name type="common">Date palm</name>
    <dbReference type="NCBI Taxonomy" id="42345"/>
    <lineage>
        <taxon>Eukaryota</taxon>
        <taxon>Viridiplantae</taxon>
        <taxon>Streptophyta</taxon>
        <taxon>Embryophyta</taxon>
        <taxon>Tracheophyta</taxon>
        <taxon>Spermatophyta</taxon>
        <taxon>Magnoliopsida</taxon>
        <taxon>Liliopsida</taxon>
        <taxon>Arecaceae</taxon>
        <taxon>Coryphoideae</taxon>
        <taxon>Phoeniceae</taxon>
        <taxon>Phoenix</taxon>
    </lineage>
</organism>
<dbReference type="GeneID" id="103695463"/>
<comment type="similarity">
    <text evidence="4">Belongs to the FMO family.</text>
</comment>
<comment type="pathway">
    <text evidence="2">Siderophore biosynthesis.</text>
</comment>
<sequence>MWTYDRIKLDLLRLFCSQPGVPHPATSLQGKDITYYQDEYERLLKIHPIYGKNVHSMKFDEEAKQWKIEGSNTDTGELVTYEARFLILATGNNSKGLIPDHPGLENFTGEIVHFHNYRNGARYNEQKVLVAGSGAYVTEIAHNLSTFGANPTIAIWNPIAHVIRGVSGKEITFWDGTTDQFEAIILVMEGVENPFLLDGIHAYKKAGMYQNIRTYWRGKYGSFRAGLTRGGLHGVAIDALNIATDIKMVYYANHG</sequence>
<evidence type="ECO:0000256" key="2">
    <source>
        <dbReference type="ARBA" id="ARBA00004924"/>
    </source>
</evidence>
<protein>
    <submittedName>
        <fullName evidence="13">Probable indole-3-pyruvate monooxygenase YUCCA10</fullName>
    </submittedName>
</protein>
<dbReference type="KEGG" id="pda:103695463"/>
<keyword evidence="5" id="KW-0285">Flavoprotein</keyword>
<keyword evidence="13" id="KW-0503">Monooxygenase</keyword>
<evidence type="ECO:0000256" key="6">
    <source>
        <dbReference type="ARBA" id="ARBA00022827"/>
    </source>
</evidence>
<comment type="catalytic activity">
    <reaction evidence="9">
        <text>L-ornithine + NADPH + O2 = N(5)-hydroxy-L-ornithine + NADP(+) + H2O</text>
        <dbReference type="Rhea" id="RHEA:41508"/>
        <dbReference type="ChEBI" id="CHEBI:15377"/>
        <dbReference type="ChEBI" id="CHEBI:15379"/>
        <dbReference type="ChEBI" id="CHEBI:46911"/>
        <dbReference type="ChEBI" id="CHEBI:57783"/>
        <dbReference type="ChEBI" id="CHEBI:58349"/>
        <dbReference type="ChEBI" id="CHEBI:78275"/>
        <dbReference type="EC" id="1.14.13.196"/>
    </reaction>
</comment>
<dbReference type="OrthoDB" id="66881at2759"/>
<accession>A0A8B9A6W1</accession>
<dbReference type="GO" id="GO:0050660">
    <property type="term" value="F:flavin adenine dinucleotide binding"/>
    <property type="evidence" value="ECO:0007669"/>
    <property type="project" value="TreeGrafter"/>
</dbReference>
<comment type="catalytic activity">
    <reaction evidence="10">
        <text>indole-3-pyruvate + NADPH + O2 + H(+) = (indol-3-yl)acetate + CO2 + NADP(+) + H2O</text>
        <dbReference type="Rhea" id="RHEA:34331"/>
        <dbReference type="ChEBI" id="CHEBI:15377"/>
        <dbReference type="ChEBI" id="CHEBI:15378"/>
        <dbReference type="ChEBI" id="CHEBI:15379"/>
        <dbReference type="ChEBI" id="CHEBI:16526"/>
        <dbReference type="ChEBI" id="CHEBI:17640"/>
        <dbReference type="ChEBI" id="CHEBI:30854"/>
        <dbReference type="ChEBI" id="CHEBI:57783"/>
        <dbReference type="ChEBI" id="CHEBI:58349"/>
        <dbReference type="EC" id="1.14.13.168"/>
    </reaction>
</comment>
<evidence type="ECO:0000256" key="3">
    <source>
        <dbReference type="ARBA" id="ARBA00007588"/>
    </source>
</evidence>
<evidence type="ECO:0000256" key="9">
    <source>
        <dbReference type="ARBA" id="ARBA00047598"/>
    </source>
</evidence>